<evidence type="ECO:0000256" key="15">
    <source>
        <dbReference type="SAM" id="Phobius"/>
    </source>
</evidence>
<dbReference type="FunFam" id="3.40.50.300:FF:000426">
    <property type="entry name" value="Ferrous iron transport protein B"/>
    <property type="match status" value="1"/>
</dbReference>
<protein>
    <recommendedName>
        <fullName evidence="2">Fe(2+) transporter FeoB</fullName>
    </recommendedName>
    <alternativeName>
        <fullName evidence="14">Ferrous iron transport protein B</fullName>
    </alternativeName>
</protein>
<sequence length="619" mass="66832">MSAATVPLRLALVGNPNSGKTALFNQLTGSRQKVANYTGVTVERKEGHFRAPSGRDFAVLDLPGAYSLQPASLDEAITRDLCRGFYPGEPAPDVLVYVMDATNLRLHLRFALELRELGRPMIVALNMMDAAQRRGIVIDLPALEQALGVPVVETVAVRRGGAKVLVERLDAQAARLTAPAANPPADGNYHALVRQILGAAVTMPTRTSRVDDALDRWLLHPIWGLVTLAVVMFLIFQAVYAWAAPVMDLIDGGTAALGEWVGATLPEGPLNSLLKDGVIAGLGGVIVFLPQILILFAFILALEESGYLPRAAFLLDRMMSVAGLSGRSFIPLLSSFACAVPGIMSTRSIQDPRDRLATIMVAPLMTCSARLPVYALLIGAFIPQKTVWGIFNQQGLVLFGLYAAAIVSALLVSWTMKKWRRDKSEHPLMLELPSYRVPQVRDLALGLWERAWIFLKRVGGIILALTILLWFLLSFPEAPANATLPAIDYSFAGRIGHAMAVFFAPLGFNWQICIALIPGLAAREVAVASLATVYALSAADDDAAAQALSPLISDGWSLATALSLLVWYIYAPMCISTLATIKRETNSWKQMTISAVYLFALAYLASLVTYQLAVLLGAG</sequence>
<reference evidence="17 18" key="1">
    <citation type="submission" date="2020-08" db="EMBL/GenBank/DDBJ databases">
        <title>Studying the diversity of plant-associated saprophytic bacteria and their role in host health and plant-pathogen interactions.</title>
        <authorList>
            <person name="Potnis N."/>
        </authorList>
    </citation>
    <scope>NUCLEOTIDE SEQUENCE [LARGE SCALE GENOMIC DNA]</scope>
    <source>
        <strain evidence="17 18">CFBP 7922</strain>
    </source>
</reference>
<dbReference type="Gene3D" id="3.40.50.300">
    <property type="entry name" value="P-loop containing nucleotide triphosphate hydrolases"/>
    <property type="match status" value="1"/>
</dbReference>
<evidence type="ECO:0000259" key="16">
    <source>
        <dbReference type="PROSITE" id="PS51711"/>
    </source>
</evidence>
<feature type="transmembrane region" description="Helical" evidence="15">
    <location>
        <begin position="556"/>
        <end position="581"/>
    </location>
</feature>
<evidence type="ECO:0000256" key="9">
    <source>
        <dbReference type="ARBA" id="ARBA00022989"/>
    </source>
</evidence>
<dbReference type="RefSeq" id="WP_184422834.1">
    <property type="nucleotide sequence ID" value="NZ_JACHNK010000010.1"/>
</dbReference>
<dbReference type="PRINTS" id="PR00326">
    <property type="entry name" value="GTP1OBG"/>
</dbReference>
<dbReference type="PANTHER" id="PTHR43185">
    <property type="entry name" value="FERROUS IRON TRANSPORT PROTEIN B"/>
    <property type="match status" value="1"/>
</dbReference>
<feature type="domain" description="FeoB-type G" evidence="16">
    <location>
        <begin position="7"/>
        <end position="175"/>
    </location>
</feature>
<evidence type="ECO:0000256" key="1">
    <source>
        <dbReference type="ARBA" id="ARBA00004429"/>
    </source>
</evidence>
<keyword evidence="8" id="KW-0547">Nucleotide-binding</keyword>
<keyword evidence="3" id="KW-0813">Transport</keyword>
<evidence type="ECO:0000256" key="12">
    <source>
        <dbReference type="ARBA" id="ARBA00023134"/>
    </source>
</evidence>
<feature type="transmembrane region" description="Helical" evidence="15">
    <location>
        <begin position="593"/>
        <end position="613"/>
    </location>
</feature>
<keyword evidence="9 15" id="KW-1133">Transmembrane helix</keyword>
<dbReference type="InterPro" id="IPR030389">
    <property type="entry name" value="G_FEOB_dom"/>
</dbReference>
<evidence type="ECO:0000256" key="13">
    <source>
        <dbReference type="ARBA" id="ARBA00023136"/>
    </source>
</evidence>
<gene>
    <name evidence="17" type="ORF">FHY32_003824</name>
</gene>
<keyword evidence="5" id="KW-0410">Iron transport</keyword>
<evidence type="ECO:0000256" key="5">
    <source>
        <dbReference type="ARBA" id="ARBA00022496"/>
    </source>
</evidence>
<evidence type="ECO:0000256" key="8">
    <source>
        <dbReference type="ARBA" id="ARBA00022741"/>
    </source>
</evidence>
<dbReference type="Proteomes" id="UP000576603">
    <property type="component" value="Unassembled WGS sequence"/>
</dbReference>
<dbReference type="PANTHER" id="PTHR43185:SF1">
    <property type="entry name" value="FE(2+) TRANSPORTER FEOB"/>
    <property type="match status" value="1"/>
</dbReference>
<dbReference type="AlphaFoldDB" id="A0AAW3U8R3"/>
<keyword evidence="13 15" id="KW-0472">Membrane</keyword>
<dbReference type="SUPFAM" id="SSF52540">
    <property type="entry name" value="P-loop containing nucleoside triphosphate hydrolases"/>
    <property type="match status" value="1"/>
</dbReference>
<dbReference type="PROSITE" id="PS51711">
    <property type="entry name" value="G_FEOB"/>
    <property type="match status" value="1"/>
</dbReference>
<evidence type="ECO:0000313" key="18">
    <source>
        <dbReference type="Proteomes" id="UP000576603"/>
    </source>
</evidence>
<feature type="transmembrane region" description="Helical" evidence="15">
    <location>
        <begin position="222"/>
        <end position="243"/>
    </location>
</feature>
<feature type="transmembrane region" description="Helical" evidence="15">
    <location>
        <begin position="394"/>
        <end position="414"/>
    </location>
</feature>
<evidence type="ECO:0000313" key="17">
    <source>
        <dbReference type="EMBL" id="MBB4725422.1"/>
    </source>
</evidence>
<evidence type="ECO:0000256" key="6">
    <source>
        <dbReference type="ARBA" id="ARBA00022519"/>
    </source>
</evidence>
<keyword evidence="11" id="KW-0406">Ion transport</keyword>
<dbReference type="GO" id="GO:0015093">
    <property type="term" value="F:ferrous iron transmembrane transporter activity"/>
    <property type="evidence" value="ECO:0007669"/>
    <property type="project" value="InterPro"/>
</dbReference>
<keyword evidence="7 15" id="KW-0812">Transmembrane</keyword>
<name>A0AAW3U8R3_XANEU</name>
<dbReference type="Pfam" id="PF07670">
    <property type="entry name" value="Gate"/>
    <property type="match status" value="2"/>
</dbReference>
<evidence type="ECO:0000256" key="3">
    <source>
        <dbReference type="ARBA" id="ARBA00022448"/>
    </source>
</evidence>
<dbReference type="InterPro" id="IPR050860">
    <property type="entry name" value="FeoB_GTPase"/>
</dbReference>
<dbReference type="GO" id="GO:0005886">
    <property type="term" value="C:plasma membrane"/>
    <property type="evidence" value="ECO:0007669"/>
    <property type="project" value="UniProtKB-SubCell"/>
</dbReference>
<dbReference type="InterPro" id="IPR006073">
    <property type="entry name" value="GTP-bd"/>
</dbReference>
<keyword evidence="12" id="KW-0342">GTP-binding</keyword>
<feature type="transmembrane region" description="Helical" evidence="15">
    <location>
        <begin position="322"/>
        <end position="344"/>
    </location>
</feature>
<evidence type="ECO:0000256" key="14">
    <source>
        <dbReference type="ARBA" id="ARBA00031200"/>
    </source>
</evidence>
<dbReference type="InterPro" id="IPR011642">
    <property type="entry name" value="Gate_dom"/>
</dbReference>
<dbReference type="EMBL" id="JACHNL010000010">
    <property type="protein sequence ID" value="MBB4725422.1"/>
    <property type="molecule type" value="Genomic_DNA"/>
</dbReference>
<proteinExistence type="predicted"/>
<evidence type="ECO:0000256" key="2">
    <source>
        <dbReference type="ARBA" id="ARBA00022371"/>
    </source>
</evidence>
<organism evidence="17 18">
    <name type="scientific">Xanthomonas euvesicatoria</name>
    <dbReference type="NCBI Taxonomy" id="456327"/>
    <lineage>
        <taxon>Bacteria</taxon>
        <taxon>Pseudomonadati</taxon>
        <taxon>Pseudomonadota</taxon>
        <taxon>Gammaproteobacteria</taxon>
        <taxon>Lysobacterales</taxon>
        <taxon>Lysobacteraceae</taxon>
        <taxon>Xanthomonas</taxon>
    </lineage>
</organism>
<evidence type="ECO:0000256" key="11">
    <source>
        <dbReference type="ARBA" id="ARBA00023065"/>
    </source>
</evidence>
<dbReference type="GO" id="GO:0005525">
    <property type="term" value="F:GTP binding"/>
    <property type="evidence" value="ECO:0007669"/>
    <property type="project" value="UniProtKB-KW"/>
</dbReference>
<keyword evidence="10" id="KW-0408">Iron</keyword>
<evidence type="ECO:0000256" key="10">
    <source>
        <dbReference type="ARBA" id="ARBA00023004"/>
    </source>
</evidence>
<evidence type="ECO:0000256" key="4">
    <source>
        <dbReference type="ARBA" id="ARBA00022475"/>
    </source>
</evidence>
<dbReference type="Pfam" id="PF07664">
    <property type="entry name" value="FeoB_C"/>
    <property type="match status" value="1"/>
</dbReference>
<dbReference type="InterPro" id="IPR011640">
    <property type="entry name" value="Fe2_transport_prot_B_C"/>
</dbReference>
<keyword evidence="6" id="KW-0997">Cell inner membrane</keyword>
<keyword evidence="4" id="KW-1003">Cell membrane</keyword>
<dbReference type="CDD" id="cd01879">
    <property type="entry name" value="FeoB"/>
    <property type="match status" value="1"/>
</dbReference>
<dbReference type="InterPro" id="IPR027417">
    <property type="entry name" value="P-loop_NTPase"/>
</dbReference>
<dbReference type="Pfam" id="PF02421">
    <property type="entry name" value="FeoB_N"/>
    <property type="match status" value="1"/>
</dbReference>
<comment type="caution">
    <text evidence="17">The sequence shown here is derived from an EMBL/GenBank/DDBJ whole genome shotgun (WGS) entry which is preliminary data.</text>
</comment>
<feature type="transmembrane region" description="Helical" evidence="15">
    <location>
        <begin position="451"/>
        <end position="471"/>
    </location>
</feature>
<evidence type="ECO:0000256" key="7">
    <source>
        <dbReference type="ARBA" id="ARBA00022692"/>
    </source>
</evidence>
<feature type="transmembrane region" description="Helical" evidence="15">
    <location>
        <begin position="278"/>
        <end position="302"/>
    </location>
</feature>
<feature type="transmembrane region" description="Helical" evidence="15">
    <location>
        <begin position="356"/>
        <end position="382"/>
    </location>
</feature>
<accession>A0AAW3U8R3</accession>
<comment type="subcellular location">
    <subcellularLocation>
        <location evidence="1">Cell inner membrane</location>
        <topology evidence="1">Multi-pass membrane protein</topology>
    </subcellularLocation>
</comment>